<evidence type="ECO:0000256" key="1">
    <source>
        <dbReference type="SAM" id="MobiDB-lite"/>
    </source>
</evidence>
<dbReference type="PANTHER" id="PTHR31573">
    <property type="entry name" value="ALPHA-KETOGLUTARATE-DEPENDENT DIOXYGENASE ALKB HOMOLOG 2"/>
    <property type="match status" value="1"/>
</dbReference>
<name>A0A6A6T8X5_9PLEO</name>
<dbReference type="GO" id="GO:0051747">
    <property type="term" value="F:cytosine C-5 DNA demethylase activity"/>
    <property type="evidence" value="ECO:0007669"/>
    <property type="project" value="TreeGrafter"/>
</dbReference>
<dbReference type="PROSITE" id="PS51471">
    <property type="entry name" value="FE2OG_OXY"/>
    <property type="match status" value="1"/>
</dbReference>
<sequence length="835" mass="92146">MAESKRKRDSVMSPGSLLSDYPDDLSDCSLGRAEKRSRSRLPTPVPSPLAFVSLIEGEQEVPYIAQPGPLELPSWPDEKLVALSKKLTFLPSAGASKPPPSGRPEIWADGRQELCETLHYYRAYHSGGYTNNGHAWAFMFDKTAHTRDFIDSDVVISRAGGGMVPGKEAGEMTLGSDQNETSQALSLRNSMEYLNPVPTYIWSEKTGEEAKTVVRYRFEKFGNKQSWWKPMGVADPVALGGLPPPAIQVCRSCNGPSQQVYLQGWMCLHSSCPLFWKLPSGLEPIEGSLLYDPRFLKQKTTWPNDDQDFTLVPPAIEVSPQALAGEDCSRAFWNGIVCPTCGRCIMRLAWRGWICSCGFTKVSPHTLVPAKSLSEPFFPLSNAYTPARDCHQSAIKLDVFFMYNYRVHVYTFPGIAGFVAHLIANKTIVEGPGGPNDMFEELQTVDIGFERRELDSGMTKGGSSTRHFSVNYGMPYKYVATTSSRPFTGSANAIKNTRSRLNWVAKTLLRQQQGEKGREGSGWKEFNEVLALGYFEGQKIKYHDDGEVGLGPTIATLSLGAPGRMRIRMKGKYFNGVSRGDTYNDKPPVPLCKAYHERMRLVNELAVLKATDTKAYKARLKKIPKELGLNRGTAKDALDLTLGHGDIVIMDGEDLQKFYEHAVEHAGKLRFALTCRHIALESLKEKDKPTYEVEPDEGFYDGSLVGTAAATSERSAGMGMSQTGAVDTRTDSGAYTTDTLDTGITFNGTRPTAAETSFFETEDSGTSMAMNHTESAYLTQNAINTQSAALQASELEGTRTTTNSSSAQKLIDEVIDNGKYTEAEKEFLRRLWGQA</sequence>
<feature type="domain" description="Fe2OG dioxygenase" evidence="2">
    <location>
        <begin position="525"/>
        <end position="679"/>
    </location>
</feature>
<dbReference type="GO" id="GO:0008198">
    <property type="term" value="F:ferrous iron binding"/>
    <property type="evidence" value="ECO:0007669"/>
    <property type="project" value="TreeGrafter"/>
</dbReference>
<proteinExistence type="predicted"/>
<gene>
    <name evidence="3" type="ORF">K491DRAFT_757547</name>
</gene>
<accession>A0A6A6T8X5</accession>
<evidence type="ECO:0000313" key="4">
    <source>
        <dbReference type="Proteomes" id="UP000799324"/>
    </source>
</evidence>
<evidence type="ECO:0000313" key="3">
    <source>
        <dbReference type="EMBL" id="KAF2656445.1"/>
    </source>
</evidence>
<dbReference type="Gene3D" id="2.60.120.590">
    <property type="entry name" value="Alpha-ketoglutarate-dependent dioxygenase AlkB-like"/>
    <property type="match status" value="1"/>
</dbReference>
<dbReference type="PANTHER" id="PTHR31573:SF4">
    <property type="entry name" value="FE2OG DIOXYGENASE DOMAIN-CONTAINING PROTEIN"/>
    <property type="match status" value="1"/>
</dbReference>
<dbReference type="EMBL" id="MU004336">
    <property type="protein sequence ID" value="KAF2656445.1"/>
    <property type="molecule type" value="Genomic_DNA"/>
</dbReference>
<dbReference type="SUPFAM" id="SSF51197">
    <property type="entry name" value="Clavaminate synthase-like"/>
    <property type="match status" value="1"/>
</dbReference>
<reference evidence="3" key="1">
    <citation type="journal article" date="2020" name="Stud. Mycol.">
        <title>101 Dothideomycetes genomes: a test case for predicting lifestyles and emergence of pathogens.</title>
        <authorList>
            <person name="Haridas S."/>
            <person name="Albert R."/>
            <person name="Binder M."/>
            <person name="Bloem J."/>
            <person name="Labutti K."/>
            <person name="Salamov A."/>
            <person name="Andreopoulos B."/>
            <person name="Baker S."/>
            <person name="Barry K."/>
            <person name="Bills G."/>
            <person name="Bluhm B."/>
            <person name="Cannon C."/>
            <person name="Castanera R."/>
            <person name="Culley D."/>
            <person name="Daum C."/>
            <person name="Ezra D."/>
            <person name="Gonzalez J."/>
            <person name="Henrissat B."/>
            <person name="Kuo A."/>
            <person name="Liang C."/>
            <person name="Lipzen A."/>
            <person name="Lutzoni F."/>
            <person name="Magnuson J."/>
            <person name="Mondo S."/>
            <person name="Nolan M."/>
            <person name="Ohm R."/>
            <person name="Pangilinan J."/>
            <person name="Park H.-J."/>
            <person name="Ramirez L."/>
            <person name="Alfaro M."/>
            <person name="Sun H."/>
            <person name="Tritt A."/>
            <person name="Yoshinaga Y."/>
            <person name="Zwiers L.-H."/>
            <person name="Turgeon B."/>
            <person name="Goodwin S."/>
            <person name="Spatafora J."/>
            <person name="Crous P."/>
            <person name="Grigoriev I."/>
        </authorList>
    </citation>
    <scope>NUCLEOTIDE SEQUENCE</scope>
    <source>
        <strain evidence="3">CBS 122681</strain>
    </source>
</reference>
<feature type="region of interest" description="Disordered" evidence="1">
    <location>
        <begin position="1"/>
        <end position="44"/>
    </location>
</feature>
<dbReference type="Pfam" id="PF13532">
    <property type="entry name" value="2OG-FeII_Oxy_2"/>
    <property type="match status" value="1"/>
</dbReference>
<dbReference type="AlphaFoldDB" id="A0A6A6T8X5"/>
<dbReference type="InterPro" id="IPR037151">
    <property type="entry name" value="AlkB-like_sf"/>
</dbReference>
<organism evidence="3 4">
    <name type="scientific">Lophiostoma macrostomum CBS 122681</name>
    <dbReference type="NCBI Taxonomy" id="1314788"/>
    <lineage>
        <taxon>Eukaryota</taxon>
        <taxon>Fungi</taxon>
        <taxon>Dikarya</taxon>
        <taxon>Ascomycota</taxon>
        <taxon>Pezizomycotina</taxon>
        <taxon>Dothideomycetes</taxon>
        <taxon>Pleosporomycetidae</taxon>
        <taxon>Pleosporales</taxon>
        <taxon>Lophiostomataceae</taxon>
        <taxon>Lophiostoma</taxon>
    </lineage>
</organism>
<dbReference type="InterPro" id="IPR005123">
    <property type="entry name" value="Oxoglu/Fe-dep_dioxygenase_dom"/>
</dbReference>
<protein>
    <recommendedName>
        <fullName evidence="2">Fe2OG dioxygenase domain-containing protein</fullName>
    </recommendedName>
</protein>
<dbReference type="OrthoDB" id="2163491at2759"/>
<feature type="compositionally biased region" description="Basic and acidic residues" evidence="1">
    <location>
        <begin position="1"/>
        <end position="10"/>
    </location>
</feature>
<evidence type="ECO:0000259" key="2">
    <source>
        <dbReference type="PROSITE" id="PS51471"/>
    </source>
</evidence>
<feature type="region of interest" description="Disordered" evidence="1">
    <location>
        <begin position="713"/>
        <end position="732"/>
    </location>
</feature>
<dbReference type="GO" id="GO:0006307">
    <property type="term" value="P:DNA alkylation repair"/>
    <property type="evidence" value="ECO:0007669"/>
    <property type="project" value="TreeGrafter"/>
</dbReference>
<dbReference type="Proteomes" id="UP000799324">
    <property type="component" value="Unassembled WGS sequence"/>
</dbReference>
<keyword evidence="4" id="KW-1185">Reference proteome</keyword>
<dbReference type="GO" id="GO:0035516">
    <property type="term" value="F:broad specificity oxidative DNA demethylase activity"/>
    <property type="evidence" value="ECO:0007669"/>
    <property type="project" value="TreeGrafter"/>
</dbReference>
<dbReference type="InterPro" id="IPR032852">
    <property type="entry name" value="ALKBH2"/>
</dbReference>
<dbReference type="InterPro" id="IPR027450">
    <property type="entry name" value="AlkB-like"/>
</dbReference>